<keyword evidence="3" id="KW-0472">Membrane</keyword>
<feature type="compositionally biased region" description="Low complexity" evidence="2">
    <location>
        <begin position="8"/>
        <end position="25"/>
    </location>
</feature>
<feature type="transmembrane region" description="Helical" evidence="3">
    <location>
        <begin position="130"/>
        <end position="152"/>
    </location>
</feature>
<sequence length="291" mass="32083">MSKPEQNDASSSAPAPADASTAAAAPPAPATDPGAFAFQSLYRIDPPVDDKNPEKPRDVDPSNPVRSVPTKKANQAYLVHKRYVEKQRQERREKRIAQGLDPDVDDDAAGGQGGEPGAGSVCFERVVKAMFYGFLLWVAAGLFVTGSPLWGYKGKWIRLRTYFPPQQRLFTPAELQLYAGRATDRPIYLAVMGDVYDVTSNPRIYGPGGSYSFFAGRDASRAYITGCFENESQLTHDLRGLSDEDMSHVLLWKKFFDEHDSYFKVGRVSLPLIEANAPIPEKCDPTKAGKM</sequence>
<dbReference type="Proteomes" id="UP000077521">
    <property type="component" value="Unassembled WGS sequence"/>
</dbReference>
<dbReference type="InterPro" id="IPR001199">
    <property type="entry name" value="Cyt_B5-like_heme/steroid-bd"/>
</dbReference>
<dbReference type="SMART" id="SM01117">
    <property type="entry name" value="Cyt-b5"/>
    <property type="match status" value="1"/>
</dbReference>
<dbReference type="Pfam" id="PF00173">
    <property type="entry name" value="Cyt-b5"/>
    <property type="match status" value="1"/>
</dbReference>
<dbReference type="EMBL" id="LWDF02000970">
    <property type="protein sequence ID" value="KAE8241110.1"/>
    <property type="molecule type" value="Genomic_DNA"/>
</dbReference>
<accession>A0A177TWT5</accession>
<dbReference type="GO" id="GO:0016020">
    <property type="term" value="C:membrane"/>
    <property type="evidence" value="ECO:0007669"/>
    <property type="project" value="TreeGrafter"/>
</dbReference>
<keyword evidence="3" id="KW-0812">Transmembrane</keyword>
<evidence type="ECO:0000256" key="3">
    <source>
        <dbReference type="SAM" id="Phobius"/>
    </source>
</evidence>
<name>A0A177TWT5_9BASI</name>
<evidence type="ECO:0000256" key="1">
    <source>
        <dbReference type="ARBA" id="ARBA00038357"/>
    </source>
</evidence>
<dbReference type="PANTHER" id="PTHR10281">
    <property type="entry name" value="MEMBRANE-ASSOCIATED PROGESTERONE RECEPTOR COMPONENT-RELATED"/>
    <property type="match status" value="1"/>
</dbReference>
<dbReference type="SUPFAM" id="SSF55856">
    <property type="entry name" value="Cytochrome b5-like heme/steroid binding domain"/>
    <property type="match status" value="1"/>
</dbReference>
<reference evidence="4" key="1">
    <citation type="submission" date="2016-04" db="EMBL/GenBank/DDBJ databases">
        <authorList>
            <person name="Nguyen H.D."/>
            <person name="Samba Siva P."/>
            <person name="Cullis J."/>
            <person name="Levesque C.A."/>
            <person name="Hambleton S."/>
        </authorList>
    </citation>
    <scope>NUCLEOTIDE SEQUENCE</scope>
    <source>
        <strain evidence="4">DAOMC 236416</strain>
    </source>
</reference>
<evidence type="ECO:0000313" key="5">
    <source>
        <dbReference type="Proteomes" id="UP000077521"/>
    </source>
</evidence>
<dbReference type="PANTHER" id="PTHR10281:SF76">
    <property type="entry name" value="CALCUTTA CUP-RELATED"/>
    <property type="match status" value="1"/>
</dbReference>
<evidence type="ECO:0000256" key="2">
    <source>
        <dbReference type="SAM" id="MobiDB-lite"/>
    </source>
</evidence>
<dbReference type="Gene3D" id="3.10.120.10">
    <property type="entry name" value="Cytochrome b5-like heme/steroid binding domain"/>
    <property type="match status" value="1"/>
</dbReference>
<reference evidence="4" key="2">
    <citation type="journal article" date="2019" name="IMA Fungus">
        <title>Genome sequencing and comparison of five Tilletia species to identify candidate genes for the detection of regulated species infecting wheat.</title>
        <authorList>
            <person name="Nguyen H.D.T."/>
            <person name="Sultana T."/>
            <person name="Kesanakurti P."/>
            <person name="Hambleton S."/>
        </authorList>
    </citation>
    <scope>NUCLEOTIDE SEQUENCE</scope>
    <source>
        <strain evidence="4">DAOMC 236416</strain>
    </source>
</reference>
<evidence type="ECO:0000313" key="4">
    <source>
        <dbReference type="EMBL" id="KAE8241110.1"/>
    </source>
</evidence>
<dbReference type="GO" id="GO:0012505">
    <property type="term" value="C:endomembrane system"/>
    <property type="evidence" value="ECO:0007669"/>
    <property type="project" value="TreeGrafter"/>
</dbReference>
<keyword evidence="5" id="KW-1185">Reference proteome</keyword>
<organism evidence="4 5">
    <name type="scientific">Tilletia indica</name>
    <dbReference type="NCBI Taxonomy" id="43049"/>
    <lineage>
        <taxon>Eukaryota</taxon>
        <taxon>Fungi</taxon>
        <taxon>Dikarya</taxon>
        <taxon>Basidiomycota</taxon>
        <taxon>Ustilaginomycotina</taxon>
        <taxon>Exobasidiomycetes</taxon>
        <taxon>Tilletiales</taxon>
        <taxon>Tilletiaceae</taxon>
        <taxon>Tilletia</taxon>
    </lineage>
</organism>
<feature type="compositionally biased region" description="Basic and acidic residues" evidence="2">
    <location>
        <begin position="46"/>
        <end position="60"/>
    </location>
</feature>
<gene>
    <name evidence="4" type="ORF">A4X13_0g7555</name>
</gene>
<keyword evidence="3" id="KW-1133">Transmembrane helix</keyword>
<dbReference type="InterPro" id="IPR036400">
    <property type="entry name" value="Cyt_B5-like_heme/steroid_sf"/>
</dbReference>
<feature type="compositionally biased region" description="Basic and acidic residues" evidence="2">
    <location>
        <begin position="82"/>
        <end position="96"/>
    </location>
</feature>
<comment type="caution">
    <text evidence="4">The sequence shown here is derived from an EMBL/GenBank/DDBJ whole genome shotgun (WGS) entry which is preliminary data.</text>
</comment>
<protein>
    <submittedName>
        <fullName evidence="4">Uncharacterized protein</fullName>
    </submittedName>
</protein>
<dbReference type="AlphaFoldDB" id="A0A177TWT5"/>
<proteinExistence type="inferred from homology"/>
<dbReference type="InterPro" id="IPR050577">
    <property type="entry name" value="MAPR/NEUFC/NENF-like"/>
</dbReference>
<feature type="region of interest" description="Disordered" evidence="2">
    <location>
        <begin position="1"/>
        <end position="115"/>
    </location>
</feature>
<comment type="similarity">
    <text evidence="1">Belongs to the cytochrome b5 family. MAPR subfamily.</text>
</comment>